<evidence type="ECO:0000313" key="1">
    <source>
        <dbReference type="EMBL" id="MBE9214554.1"/>
    </source>
</evidence>
<keyword evidence="2" id="KW-1185">Reference proteome</keyword>
<comment type="caution">
    <text evidence="1">The sequence shown here is derived from an EMBL/GenBank/DDBJ whole genome shotgun (WGS) entry which is preliminary data.</text>
</comment>
<organism evidence="1 2">
    <name type="scientific">Plectonema cf. radiosum LEGE 06105</name>
    <dbReference type="NCBI Taxonomy" id="945769"/>
    <lineage>
        <taxon>Bacteria</taxon>
        <taxon>Bacillati</taxon>
        <taxon>Cyanobacteriota</taxon>
        <taxon>Cyanophyceae</taxon>
        <taxon>Oscillatoriophycideae</taxon>
        <taxon>Oscillatoriales</taxon>
        <taxon>Microcoleaceae</taxon>
        <taxon>Plectonema</taxon>
    </lineage>
</organism>
<dbReference type="RefSeq" id="WP_193922470.1">
    <property type="nucleotide sequence ID" value="NZ_JADEWL010000063.1"/>
</dbReference>
<protein>
    <submittedName>
        <fullName evidence="1">Uncharacterized protein</fullName>
    </submittedName>
</protein>
<sequence>MTKKHPCELQIQLIGTPDDIRVFTSFLEAIEGYVKSYHARVAGKYYPVSGPLYCRKYCEIDFRKDSFEEFIKYLRLPPDEP</sequence>
<proteinExistence type="predicted"/>
<reference evidence="1" key="1">
    <citation type="submission" date="2020-10" db="EMBL/GenBank/DDBJ databases">
        <authorList>
            <person name="Castelo-Branco R."/>
            <person name="Eusebio N."/>
            <person name="Adriana R."/>
            <person name="Vieira A."/>
            <person name="Brugerolle De Fraissinette N."/>
            <person name="Rezende De Castro R."/>
            <person name="Schneider M.P."/>
            <person name="Vasconcelos V."/>
            <person name="Leao P.N."/>
        </authorList>
    </citation>
    <scope>NUCLEOTIDE SEQUENCE</scope>
    <source>
        <strain evidence="1">LEGE 06105</strain>
    </source>
</reference>
<dbReference type="EMBL" id="JADEWL010000063">
    <property type="protein sequence ID" value="MBE9214554.1"/>
    <property type="molecule type" value="Genomic_DNA"/>
</dbReference>
<accession>A0A8J7F9A7</accession>
<dbReference type="Proteomes" id="UP000620559">
    <property type="component" value="Unassembled WGS sequence"/>
</dbReference>
<dbReference type="AlphaFoldDB" id="A0A8J7F9A7"/>
<evidence type="ECO:0000313" key="2">
    <source>
        <dbReference type="Proteomes" id="UP000620559"/>
    </source>
</evidence>
<name>A0A8J7F9A7_9CYAN</name>
<gene>
    <name evidence="1" type="ORF">IQ247_18085</name>
</gene>